<feature type="transmembrane region" description="Helical" evidence="2">
    <location>
        <begin position="169"/>
        <end position="185"/>
    </location>
</feature>
<dbReference type="Gene3D" id="2.70.98.10">
    <property type="match status" value="1"/>
</dbReference>
<organism evidence="3 4">
    <name type="scientific">Datura stramonium</name>
    <name type="common">Jimsonweed</name>
    <name type="synonym">Common thornapple</name>
    <dbReference type="NCBI Taxonomy" id="4076"/>
    <lineage>
        <taxon>Eukaryota</taxon>
        <taxon>Viridiplantae</taxon>
        <taxon>Streptophyta</taxon>
        <taxon>Embryophyta</taxon>
        <taxon>Tracheophyta</taxon>
        <taxon>Spermatophyta</taxon>
        <taxon>Magnoliopsida</taxon>
        <taxon>eudicotyledons</taxon>
        <taxon>Gunneridae</taxon>
        <taxon>Pentapetalae</taxon>
        <taxon>asterids</taxon>
        <taxon>lamiids</taxon>
        <taxon>Solanales</taxon>
        <taxon>Solanaceae</taxon>
        <taxon>Solanoideae</taxon>
        <taxon>Datureae</taxon>
        <taxon>Datura</taxon>
    </lineage>
</organism>
<dbReference type="InterPro" id="IPR010325">
    <property type="entry name" value="Rhamnogal_lyase"/>
</dbReference>
<reference evidence="3 4" key="1">
    <citation type="journal article" date="2021" name="BMC Genomics">
        <title>Datura genome reveals duplications of psychoactive alkaloid biosynthetic genes and high mutation rate following tissue culture.</title>
        <authorList>
            <person name="Rajewski A."/>
            <person name="Carter-House D."/>
            <person name="Stajich J."/>
            <person name="Litt A."/>
        </authorList>
    </citation>
    <scope>NUCLEOTIDE SEQUENCE [LARGE SCALE GENOMIC DNA]</scope>
    <source>
        <strain evidence="3">AR-01</strain>
    </source>
</reference>
<dbReference type="PANTHER" id="PTHR32018">
    <property type="entry name" value="RHAMNOGALACTURONATE LYASE FAMILY PROTEIN"/>
    <property type="match status" value="1"/>
</dbReference>
<sequence>MAISDDMQRMMPTDEDRSDGQVLDYREAVRLTHPSNPKLKGEVDDKYQYSFENKDIKVHGWVCNTRHVGFWVITPSFEDRNGGPMKQDLTSHAGPTSLAVFFSGHYAGPELGVTIKKGEPWKKVFGPVFFYLNSDSGGNHPTLWEDAKRQCGLRTKHGLKPKAYQRNDLYSIIVIFIIVSYYAAIRRVFSYSSSCEKFYSDSDQQRLQNA</sequence>
<dbReference type="EMBL" id="JACEIK010000140">
    <property type="protein sequence ID" value="MCD7450662.1"/>
    <property type="molecule type" value="Genomic_DNA"/>
</dbReference>
<evidence type="ECO:0000313" key="4">
    <source>
        <dbReference type="Proteomes" id="UP000823775"/>
    </source>
</evidence>
<comment type="caution">
    <text evidence="3">The sequence shown here is derived from an EMBL/GenBank/DDBJ whole genome shotgun (WGS) entry which is preliminary data.</text>
</comment>
<keyword evidence="2" id="KW-0812">Transmembrane</keyword>
<keyword evidence="4" id="KW-1185">Reference proteome</keyword>
<gene>
    <name evidence="3" type="ORF">HAX54_007848</name>
</gene>
<dbReference type="Pfam" id="PF06045">
    <property type="entry name" value="Rhamnogal_lyase"/>
    <property type="match status" value="1"/>
</dbReference>
<feature type="region of interest" description="Disordered" evidence="1">
    <location>
        <begin position="1"/>
        <end position="21"/>
    </location>
</feature>
<dbReference type="PANTHER" id="PTHR32018:SF42">
    <property type="entry name" value="RHAMNOGALACTURONAN ENDOLYASE"/>
    <property type="match status" value="1"/>
</dbReference>
<dbReference type="InterPro" id="IPR014718">
    <property type="entry name" value="GH-type_carb-bd"/>
</dbReference>
<dbReference type="InterPro" id="IPR011013">
    <property type="entry name" value="Gal_mutarotase_sf_dom"/>
</dbReference>
<evidence type="ECO:0000256" key="1">
    <source>
        <dbReference type="SAM" id="MobiDB-lite"/>
    </source>
</evidence>
<dbReference type="SUPFAM" id="SSF74650">
    <property type="entry name" value="Galactose mutarotase-like"/>
    <property type="match status" value="1"/>
</dbReference>
<proteinExistence type="predicted"/>
<protein>
    <submittedName>
        <fullName evidence="3">Uncharacterized protein</fullName>
    </submittedName>
</protein>
<name>A0ABS8RVA4_DATST</name>
<evidence type="ECO:0000256" key="2">
    <source>
        <dbReference type="SAM" id="Phobius"/>
    </source>
</evidence>
<keyword evidence="2" id="KW-0472">Membrane</keyword>
<accession>A0ABS8RVA4</accession>
<dbReference type="InterPro" id="IPR051850">
    <property type="entry name" value="Polysacch_Lyase_4"/>
</dbReference>
<evidence type="ECO:0000313" key="3">
    <source>
        <dbReference type="EMBL" id="MCD7450662.1"/>
    </source>
</evidence>
<dbReference type="Proteomes" id="UP000823775">
    <property type="component" value="Unassembled WGS sequence"/>
</dbReference>
<keyword evidence="2" id="KW-1133">Transmembrane helix</keyword>